<feature type="compositionally biased region" description="Basic and acidic residues" evidence="1">
    <location>
        <begin position="1"/>
        <end position="14"/>
    </location>
</feature>
<dbReference type="EMBL" id="NBNE01000694">
    <property type="protein sequence ID" value="OWZ17770.1"/>
    <property type="molecule type" value="Genomic_DNA"/>
</dbReference>
<gene>
    <name evidence="2" type="ORF">PHMEG_0008236</name>
</gene>
<evidence type="ECO:0000256" key="1">
    <source>
        <dbReference type="SAM" id="MobiDB-lite"/>
    </source>
</evidence>
<reference evidence="3" key="1">
    <citation type="submission" date="2017-03" db="EMBL/GenBank/DDBJ databases">
        <title>Phytopthora megakarya and P. palmivora, two closely related causual agents of cacao black pod achieved similar genome size and gene model numbers by different mechanisms.</title>
        <authorList>
            <person name="Ali S."/>
            <person name="Shao J."/>
            <person name="Larry D.J."/>
            <person name="Kronmiller B."/>
            <person name="Shen D."/>
            <person name="Strem M.D."/>
            <person name="Melnick R.L."/>
            <person name="Guiltinan M.J."/>
            <person name="Tyler B.M."/>
            <person name="Meinhardt L.W."/>
            <person name="Bailey B.A."/>
        </authorList>
    </citation>
    <scope>NUCLEOTIDE SEQUENCE [LARGE SCALE GENOMIC DNA]</scope>
    <source>
        <strain evidence="3">zdho120</strain>
    </source>
</reference>
<evidence type="ECO:0000313" key="2">
    <source>
        <dbReference type="EMBL" id="OWZ17770.1"/>
    </source>
</evidence>
<feature type="compositionally biased region" description="Basic and acidic residues" evidence="1">
    <location>
        <begin position="27"/>
        <end position="52"/>
    </location>
</feature>
<organism evidence="2 3">
    <name type="scientific">Phytophthora megakarya</name>
    <dbReference type="NCBI Taxonomy" id="4795"/>
    <lineage>
        <taxon>Eukaryota</taxon>
        <taxon>Sar</taxon>
        <taxon>Stramenopiles</taxon>
        <taxon>Oomycota</taxon>
        <taxon>Peronosporomycetes</taxon>
        <taxon>Peronosporales</taxon>
        <taxon>Peronosporaceae</taxon>
        <taxon>Phytophthora</taxon>
    </lineage>
</organism>
<name>A0A225WLM8_9STRA</name>
<sequence>MEQERKLQEKELKRQQKIAAAQRRQRKAMERQQDMKRQQEWQKEQELPPEKIAQRNADIQKFIQEELDKQAKLAKEKQEREQEWRDAAKVQVPTTDAADGDKTPGATDPVAMTGLEAFMGEIEYELAL</sequence>
<keyword evidence="3" id="KW-1185">Reference proteome</keyword>
<protein>
    <submittedName>
        <fullName evidence="2">Cell-cell adhesion protein</fullName>
    </submittedName>
</protein>
<feature type="region of interest" description="Disordered" evidence="1">
    <location>
        <begin position="72"/>
        <end position="110"/>
    </location>
</feature>
<comment type="caution">
    <text evidence="2">The sequence shown here is derived from an EMBL/GenBank/DDBJ whole genome shotgun (WGS) entry which is preliminary data.</text>
</comment>
<dbReference type="Proteomes" id="UP000198211">
    <property type="component" value="Unassembled WGS sequence"/>
</dbReference>
<dbReference type="OrthoDB" id="127732at2759"/>
<evidence type="ECO:0000313" key="3">
    <source>
        <dbReference type="Proteomes" id="UP000198211"/>
    </source>
</evidence>
<proteinExistence type="predicted"/>
<dbReference type="AlphaFoldDB" id="A0A225WLM8"/>
<accession>A0A225WLM8</accession>
<feature type="region of interest" description="Disordered" evidence="1">
    <location>
        <begin position="1"/>
        <end position="52"/>
    </location>
</feature>
<dbReference type="STRING" id="4795.A0A225WLM8"/>
<feature type="compositionally biased region" description="Basic and acidic residues" evidence="1">
    <location>
        <begin position="72"/>
        <end position="88"/>
    </location>
</feature>